<organism evidence="2 3">
    <name type="scientific">Oldenlandia corymbosa var. corymbosa</name>
    <dbReference type="NCBI Taxonomy" id="529605"/>
    <lineage>
        <taxon>Eukaryota</taxon>
        <taxon>Viridiplantae</taxon>
        <taxon>Streptophyta</taxon>
        <taxon>Embryophyta</taxon>
        <taxon>Tracheophyta</taxon>
        <taxon>Spermatophyta</taxon>
        <taxon>Magnoliopsida</taxon>
        <taxon>eudicotyledons</taxon>
        <taxon>Gunneridae</taxon>
        <taxon>Pentapetalae</taxon>
        <taxon>asterids</taxon>
        <taxon>lamiids</taxon>
        <taxon>Gentianales</taxon>
        <taxon>Rubiaceae</taxon>
        <taxon>Rubioideae</taxon>
        <taxon>Spermacoceae</taxon>
        <taxon>Hedyotis-Oldenlandia complex</taxon>
        <taxon>Oldenlandia</taxon>
    </lineage>
</organism>
<sequence>MEPVSDWSTLIHEMLVEIAKRIPVVADFMAFRGICASWRAAATKDKFVHSLRRVPFLMLAEKGGSDEREFYSLSRRKIAMRLPLPEIKGKKCMEAGFGWFLTVSNSGEVRRLDMDRGLSKHSLLLVGYGKFYAISASGGVCVWDESSPFVKVVNETSKVCDGSSDKTRVARSAQTEDPVLHELEAYLVESSSGDLLVIIRDRIECVEDWDYGVTNFKVVRLDLTKCEWEEISNLDMDAIFVGHSTATSIVASAFPDVIKANCIYFTGDCFESYTFYDRHGRG</sequence>
<feature type="domain" description="KIB1-4 beta-propeller" evidence="1">
    <location>
        <begin position="129"/>
        <end position="275"/>
    </location>
</feature>
<dbReference type="Proteomes" id="UP001161247">
    <property type="component" value="Chromosome 2"/>
</dbReference>
<proteinExistence type="predicted"/>
<dbReference type="InterPro" id="IPR050942">
    <property type="entry name" value="F-box_BR-signaling"/>
</dbReference>
<evidence type="ECO:0000313" key="3">
    <source>
        <dbReference type="Proteomes" id="UP001161247"/>
    </source>
</evidence>
<name>A0AAV1CGU8_OLDCO</name>
<dbReference type="Gene3D" id="1.20.1280.50">
    <property type="match status" value="1"/>
</dbReference>
<dbReference type="EMBL" id="OX459119">
    <property type="protein sequence ID" value="CAI9094200.1"/>
    <property type="molecule type" value="Genomic_DNA"/>
</dbReference>
<keyword evidence="3" id="KW-1185">Reference proteome</keyword>
<dbReference type="PANTHER" id="PTHR44259">
    <property type="entry name" value="OS07G0183000 PROTEIN-RELATED"/>
    <property type="match status" value="1"/>
</dbReference>
<dbReference type="InterPro" id="IPR005174">
    <property type="entry name" value="KIB1-4_b-propeller"/>
</dbReference>
<evidence type="ECO:0000259" key="1">
    <source>
        <dbReference type="Pfam" id="PF03478"/>
    </source>
</evidence>
<gene>
    <name evidence="2" type="ORF">OLC1_LOCUS5421</name>
</gene>
<accession>A0AAV1CGU8</accession>
<protein>
    <submittedName>
        <fullName evidence="2">OLC1v1029894C1</fullName>
    </submittedName>
</protein>
<dbReference type="Pfam" id="PF03478">
    <property type="entry name" value="Beta-prop_KIB1-4"/>
    <property type="match status" value="1"/>
</dbReference>
<evidence type="ECO:0000313" key="2">
    <source>
        <dbReference type="EMBL" id="CAI9094200.1"/>
    </source>
</evidence>
<dbReference type="AlphaFoldDB" id="A0AAV1CGU8"/>
<reference evidence="2" key="1">
    <citation type="submission" date="2023-03" db="EMBL/GenBank/DDBJ databases">
        <authorList>
            <person name="Julca I."/>
        </authorList>
    </citation>
    <scope>NUCLEOTIDE SEQUENCE</scope>
</reference>